<keyword evidence="5" id="KW-1185">Reference proteome</keyword>
<evidence type="ECO:0000259" key="3">
    <source>
        <dbReference type="PROSITE" id="PS51000"/>
    </source>
</evidence>
<comment type="caution">
    <text evidence="4">The sequence shown here is derived from an EMBL/GenBank/DDBJ whole genome shotgun (WGS) entry which is preliminary data.</text>
</comment>
<proteinExistence type="predicted"/>
<evidence type="ECO:0000313" key="4">
    <source>
        <dbReference type="EMBL" id="MBS7526936.1"/>
    </source>
</evidence>
<dbReference type="SUPFAM" id="SSF100950">
    <property type="entry name" value="NagB/RpiA/CoA transferase-like"/>
    <property type="match status" value="1"/>
</dbReference>
<feature type="domain" description="HTH deoR-type" evidence="3">
    <location>
        <begin position="5"/>
        <end position="60"/>
    </location>
</feature>
<dbReference type="InterPro" id="IPR036390">
    <property type="entry name" value="WH_DNA-bd_sf"/>
</dbReference>
<dbReference type="RefSeq" id="WP_213236796.1">
    <property type="nucleotide sequence ID" value="NZ_JAHBCL010000014.1"/>
</dbReference>
<dbReference type="PANTHER" id="PTHR30363:SF44">
    <property type="entry name" value="AGA OPERON TRANSCRIPTIONAL REPRESSOR-RELATED"/>
    <property type="match status" value="1"/>
</dbReference>
<keyword evidence="2" id="KW-0804">Transcription</keyword>
<dbReference type="Proteomes" id="UP000746471">
    <property type="component" value="Unassembled WGS sequence"/>
</dbReference>
<dbReference type="InterPro" id="IPR036388">
    <property type="entry name" value="WH-like_DNA-bd_sf"/>
</dbReference>
<evidence type="ECO:0000313" key="5">
    <source>
        <dbReference type="Proteomes" id="UP000746471"/>
    </source>
</evidence>
<dbReference type="Pfam" id="PF08220">
    <property type="entry name" value="HTH_DeoR"/>
    <property type="match status" value="1"/>
</dbReference>
<sequence>MSIVGEERKNIILEQINTKGKIKVEEIAMQLKVSTETTRKYLSELEQQGKLKRVHGGAVKSFLEKQELPFSLREIENISEKQGIALEASKLIEDNDIIALDEGSTTYKVIEYITGKKNLTILTCSLPILSVLCDLAVKGIFDGKIIFIGGVVNAKHLRVSGGISEEMLDLIYVNKAFISTEGVSLEGGVTSYDCDKAMLSRKLVNNAKYKYVLCDHTKLDVRTSYKICDLKALTGIICDSAPEKKWIDTLKQNDILWLSPSK</sequence>
<dbReference type="SMART" id="SM00420">
    <property type="entry name" value="HTH_DEOR"/>
    <property type="match status" value="1"/>
</dbReference>
<dbReference type="Pfam" id="PF00455">
    <property type="entry name" value="DeoRC"/>
    <property type="match status" value="1"/>
</dbReference>
<accession>A0ABS5PQQ3</accession>
<dbReference type="Gene3D" id="1.10.10.10">
    <property type="entry name" value="Winged helix-like DNA-binding domain superfamily/Winged helix DNA-binding domain"/>
    <property type="match status" value="1"/>
</dbReference>
<dbReference type="Gene3D" id="3.40.50.1360">
    <property type="match status" value="1"/>
</dbReference>
<dbReference type="PANTHER" id="PTHR30363">
    <property type="entry name" value="HTH-TYPE TRANSCRIPTIONAL REGULATOR SRLR-RELATED"/>
    <property type="match status" value="1"/>
</dbReference>
<evidence type="ECO:0000256" key="1">
    <source>
        <dbReference type="ARBA" id="ARBA00023015"/>
    </source>
</evidence>
<dbReference type="PROSITE" id="PS51000">
    <property type="entry name" value="HTH_DEOR_2"/>
    <property type="match status" value="1"/>
</dbReference>
<keyword evidence="1" id="KW-0805">Transcription regulation</keyword>
<dbReference type="InterPro" id="IPR050313">
    <property type="entry name" value="Carb_Metab_HTH_regulators"/>
</dbReference>
<dbReference type="PRINTS" id="PR00037">
    <property type="entry name" value="HTHLACR"/>
</dbReference>
<dbReference type="InterPro" id="IPR014036">
    <property type="entry name" value="DeoR-like_C"/>
</dbReference>
<dbReference type="InterPro" id="IPR001034">
    <property type="entry name" value="DeoR_HTH"/>
</dbReference>
<protein>
    <submittedName>
        <fullName evidence="4">DeoR/GlpR transcriptional regulator</fullName>
    </submittedName>
</protein>
<reference evidence="4 5" key="1">
    <citation type="submission" date="2021-05" db="EMBL/GenBank/DDBJ databases">
        <title>Fusibacter ferrireducens sp. nov., an anaerobic, sulfur- and Fe-reducing bacterium isolated from the mangrove sediment.</title>
        <authorList>
            <person name="Qiu D."/>
        </authorList>
    </citation>
    <scope>NUCLEOTIDE SEQUENCE [LARGE SCALE GENOMIC DNA]</scope>
    <source>
        <strain evidence="4 5">DSM 12116</strain>
    </source>
</reference>
<dbReference type="SMART" id="SM01134">
    <property type="entry name" value="DeoRC"/>
    <property type="match status" value="1"/>
</dbReference>
<gene>
    <name evidence="4" type="ORF">KHM83_09620</name>
</gene>
<dbReference type="SUPFAM" id="SSF46785">
    <property type="entry name" value="Winged helix' DNA-binding domain"/>
    <property type="match status" value="1"/>
</dbReference>
<name>A0ABS5PQQ3_9FIRM</name>
<organism evidence="4 5">
    <name type="scientific">Fusibacter paucivorans</name>
    <dbReference type="NCBI Taxonomy" id="76009"/>
    <lineage>
        <taxon>Bacteria</taxon>
        <taxon>Bacillati</taxon>
        <taxon>Bacillota</taxon>
        <taxon>Clostridia</taxon>
        <taxon>Eubacteriales</taxon>
        <taxon>Eubacteriales Family XII. Incertae Sedis</taxon>
        <taxon>Fusibacter</taxon>
    </lineage>
</organism>
<dbReference type="EMBL" id="JAHBCL010000014">
    <property type="protein sequence ID" value="MBS7526936.1"/>
    <property type="molecule type" value="Genomic_DNA"/>
</dbReference>
<dbReference type="InterPro" id="IPR037171">
    <property type="entry name" value="NagB/RpiA_transferase-like"/>
</dbReference>
<evidence type="ECO:0000256" key="2">
    <source>
        <dbReference type="ARBA" id="ARBA00023163"/>
    </source>
</evidence>